<dbReference type="InterPro" id="IPR051788">
    <property type="entry name" value="MFS_Transporter"/>
</dbReference>
<dbReference type="CDD" id="cd17393">
    <property type="entry name" value="MFS_MosC_like"/>
    <property type="match status" value="1"/>
</dbReference>
<comment type="caution">
    <text evidence="7">The sequence shown here is derived from an EMBL/GenBank/DDBJ whole genome shotgun (WGS) entry which is preliminary data.</text>
</comment>
<dbReference type="Gene3D" id="1.20.1250.20">
    <property type="entry name" value="MFS general substrate transporter like domains"/>
    <property type="match status" value="2"/>
</dbReference>
<feature type="transmembrane region" description="Helical" evidence="5">
    <location>
        <begin position="141"/>
        <end position="162"/>
    </location>
</feature>
<feature type="transmembrane region" description="Helical" evidence="5">
    <location>
        <begin position="16"/>
        <end position="36"/>
    </location>
</feature>
<evidence type="ECO:0000256" key="1">
    <source>
        <dbReference type="ARBA" id="ARBA00004651"/>
    </source>
</evidence>
<dbReference type="PROSITE" id="PS50850">
    <property type="entry name" value="MFS"/>
    <property type="match status" value="1"/>
</dbReference>
<feature type="transmembrane region" description="Helical" evidence="5">
    <location>
        <begin position="307"/>
        <end position="330"/>
    </location>
</feature>
<evidence type="ECO:0000256" key="5">
    <source>
        <dbReference type="SAM" id="Phobius"/>
    </source>
</evidence>
<dbReference type="InterPro" id="IPR036259">
    <property type="entry name" value="MFS_trans_sf"/>
</dbReference>
<dbReference type="OrthoDB" id="151222at2"/>
<dbReference type="GO" id="GO:0022857">
    <property type="term" value="F:transmembrane transporter activity"/>
    <property type="evidence" value="ECO:0007669"/>
    <property type="project" value="InterPro"/>
</dbReference>
<feature type="transmembrane region" description="Helical" evidence="5">
    <location>
        <begin position="48"/>
        <end position="68"/>
    </location>
</feature>
<dbReference type="InterPro" id="IPR011701">
    <property type="entry name" value="MFS"/>
</dbReference>
<gene>
    <name evidence="7" type="ORF">DX116_13435</name>
</gene>
<evidence type="ECO:0000256" key="2">
    <source>
        <dbReference type="ARBA" id="ARBA00022692"/>
    </source>
</evidence>
<dbReference type="InterPro" id="IPR020846">
    <property type="entry name" value="MFS_dom"/>
</dbReference>
<evidence type="ECO:0000259" key="6">
    <source>
        <dbReference type="PROSITE" id="PS50850"/>
    </source>
</evidence>
<dbReference type="Proteomes" id="UP000265581">
    <property type="component" value="Unassembled WGS sequence"/>
</dbReference>
<name>A0A371P2I7_9ACTN</name>
<dbReference type="Pfam" id="PF07690">
    <property type="entry name" value="MFS_1"/>
    <property type="match status" value="1"/>
</dbReference>
<evidence type="ECO:0000313" key="7">
    <source>
        <dbReference type="EMBL" id="REK70162.1"/>
    </source>
</evidence>
<organism evidence="7 8">
    <name type="scientific">Aeromicrobium endophyticum</name>
    <dbReference type="NCBI Taxonomy" id="2292704"/>
    <lineage>
        <taxon>Bacteria</taxon>
        <taxon>Bacillati</taxon>
        <taxon>Actinomycetota</taxon>
        <taxon>Actinomycetes</taxon>
        <taxon>Propionibacteriales</taxon>
        <taxon>Nocardioidaceae</taxon>
        <taxon>Aeromicrobium</taxon>
    </lineage>
</organism>
<evidence type="ECO:0000313" key="8">
    <source>
        <dbReference type="Proteomes" id="UP000265581"/>
    </source>
</evidence>
<evidence type="ECO:0000256" key="4">
    <source>
        <dbReference type="ARBA" id="ARBA00023136"/>
    </source>
</evidence>
<sequence>MTTSTTPQSAARRGRLGASLMFFTNGVLFSALLPRYPELKEHFDLNDAQFGLTVVGFAAGAICAAGAAAPLIRRVGATRVTWVGSIVLAATMALAGASPSVWLFAAALFVAGLTDAIVDAAQNVAGIAVERSYGRSIINSLHALWSLGAATGGLIGALAAAADVGIGVQMVVNGTVWSVVALVASRLASPAASLAAQPVLGDDAAPAPSAPRRARRLLLPLVLLAICGTLIEDIANNWAVLFMRDETSAPVAVAGLAISVMIGAQFVGRLLGDRMTDLWGRERVARAGGVLIALGMATAAVSPTAAVALAGLALAGFGSATLVPAAFAAADRVPGLPAGTGVAMLGWLMRLGFVFTSPAVGGLSNLTSLRFAFVIPVAAGLVAAVMAHLASKRAVRVSRAARTTTR</sequence>
<dbReference type="PANTHER" id="PTHR23514:SF13">
    <property type="entry name" value="INNER MEMBRANE PROTEIN YBJJ"/>
    <property type="match status" value="1"/>
</dbReference>
<reference evidence="7 8" key="1">
    <citation type="submission" date="2018-08" db="EMBL/GenBank/DDBJ databases">
        <title>Aeromicrobium sp. M2KJ-4, whole genome shotgun sequence.</title>
        <authorList>
            <person name="Tuo L."/>
        </authorList>
    </citation>
    <scope>NUCLEOTIDE SEQUENCE [LARGE SCALE GENOMIC DNA]</scope>
    <source>
        <strain evidence="7 8">M2KJ-4</strain>
    </source>
</reference>
<comment type="subcellular location">
    <subcellularLocation>
        <location evidence="1">Cell membrane</location>
        <topology evidence="1">Multi-pass membrane protein</topology>
    </subcellularLocation>
</comment>
<feature type="transmembrane region" description="Helical" evidence="5">
    <location>
        <begin position="369"/>
        <end position="390"/>
    </location>
</feature>
<protein>
    <submittedName>
        <fullName evidence="7">MFS transporter</fullName>
    </submittedName>
</protein>
<dbReference type="GO" id="GO:0005886">
    <property type="term" value="C:plasma membrane"/>
    <property type="evidence" value="ECO:0007669"/>
    <property type="project" value="UniProtKB-SubCell"/>
</dbReference>
<feature type="transmembrane region" description="Helical" evidence="5">
    <location>
        <begin position="217"/>
        <end position="239"/>
    </location>
</feature>
<dbReference type="EMBL" id="QUBR01000002">
    <property type="protein sequence ID" value="REK70162.1"/>
    <property type="molecule type" value="Genomic_DNA"/>
</dbReference>
<dbReference type="SUPFAM" id="SSF103473">
    <property type="entry name" value="MFS general substrate transporter"/>
    <property type="match status" value="1"/>
</dbReference>
<feature type="transmembrane region" description="Helical" evidence="5">
    <location>
        <begin position="251"/>
        <end position="272"/>
    </location>
</feature>
<accession>A0A371P2I7</accession>
<keyword evidence="3 5" id="KW-1133">Transmembrane helix</keyword>
<dbReference type="RefSeq" id="WP_119704760.1">
    <property type="nucleotide sequence ID" value="NZ_JBHSOI010000002.1"/>
</dbReference>
<feature type="transmembrane region" description="Helical" evidence="5">
    <location>
        <begin position="342"/>
        <end position="363"/>
    </location>
</feature>
<keyword evidence="2 5" id="KW-0812">Transmembrane</keyword>
<dbReference type="AlphaFoldDB" id="A0A371P2I7"/>
<feature type="domain" description="Major facilitator superfamily (MFS) profile" evidence="6">
    <location>
        <begin position="14"/>
        <end position="395"/>
    </location>
</feature>
<feature type="transmembrane region" description="Helical" evidence="5">
    <location>
        <begin position="80"/>
        <end position="97"/>
    </location>
</feature>
<evidence type="ECO:0000256" key="3">
    <source>
        <dbReference type="ARBA" id="ARBA00022989"/>
    </source>
</evidence>
<feature type="transmembrane region" description="Helical" evidence="5">
    <location>
        <begin position="284"/>
        <end position="301"/>
    </location>
</feature>
<dbReference type="PANTHER" id="PTHR23514">
    <property type="entry name" value="BYPASS OF STOP CODON PROTEIN 6"/>
    <property type="match status" value="1"/>
</dbReference>
<keyword evidence="8" id="KW-1185">Reference proteome</keyword>
<proteinExistence type="predicted"/>
<keyword evidence="4 5" id="KW-0472">Membrane</keyword>